<gene>
    <name evidence="3" type="ORF">HLB29_06490</name>
</gene>
<evidence type="ECO:0000259" key="2">
    <source>
        <dbReference type="Pfam" id="PF02541"/>
    </source>
</evidence>
<dbReference type="CDD" id="cd24054">
    <property type="entry name" value="ASKHA_NBD_AaPPX-GppA_MtPPX2-like"/>
    <property type="match status" value="1"/>
</dbReference>
<comment type="similarity">
    <text evidence="1">Belongs to the GppA/Ppx family.</text>
</comment>
<sequence length="314" mass="35070">MKYGIIDIGTNSMRLLLADFDGKNFNDRTKMIETTRLGRGIDETGKISVESIKKSVETLAKFKKITIEYCCDKIVCIGTAALRCSANKEEFIKIAKEKTGIDVEIISGDTEALLGYKGVTGGIELFDQHALIIDIGGGSTEFIVGNAKNILFRESIDIGALRLTDTFVNSFPENEMEIKNIVDYIQDRIKSVIIKIKSLKIPLILIGIGGTITSVSAINQKLETYSMEKIHSSKVSYEELENQINFIKSMNIGQRRKIVGLQPKRAEIILSGELILKEIMKNIEINEIVISEYDNLEGCVFDKTINKSLKLYNI</sequence>
<keyword evidence="4" id="KW-1185">Reference proteome</keyword>
<dbReference type="InterPro" id="IPR050273">
    <property type="entry name" value="GppA/Ppx_hydrolase"/>
</dbReference>
<evidence type="ECO:0000256" key="1">
    <source>
        <dbReference type="ARBA" id="ARBA00007125"/>
    </source>
</evidence>
<dbReference type="Proteomes" id="UP000713904">
    <property type="component" value="Unassembled WGS sequence"/>
</dbReference>
<name>A0ABR6TLP4_9FIRM</name>
<dbReference type="EMBL" id="JABGBW010000004">
    <property type="protein sequence ID" value="MBC2576330.1"/>
    <property type="molecule type" value="Genomic_DNA"/>
</dbReference>
<evidence type="ECO:0000313" key="3">
    <source>
        <dbReference type="EMBL" id="MBC2576330.1"/>
    </source>
</evidence>
<dbReference type="InterPro" id="IPR003695">
    <property type="entry name" value="Ppx_GppA_N"/>
</dbReference>
<dbReference type="PANTHER" id="PTHR30005">
    <property type="entry name" value="EXOPOLYPHOSPHATASE"/>
    <property type="match status" value="1"/>
</dbReference>
<reference evidence="3 4" key="1">
    <citation type="submission" date="2020-05" db="EMBL/GenBank/DDBJ databases">
        <title>Draft genome of xy-202 and genomic insight in genome of the genus Peptostreptococcus.</title>
        <authorList>
            <person name="Zhang Z."/>
        </authorList>
    </citation>
    <scope>NUCLEOTIDE SEQUENCE [LARGE SCALE GENOMIC DNA]</scope>
    <source>
        <strain evidence="3 4">DSM 27025</strain>
    </source>
</reference>
<dbReference type="PANTHER" id="PTHR30005:SF0">
    <property type="entry name" value="RETROGRADE REGULATION PROTEIN 2"/>
    <property type="match status" value="1"/>
</dbReference>
<organism evidence="3 4">
    <name type="scientific">Peptostreptococcus canis</name>
    <dbReference type="NCBI Taxonomy" id="1159213"/>
    <lineage>
        <taxon>Bacteria</taxon>
        <taxon>Bacillati</taxon>
        <taxon>Bacillota</taxon>
        <taxon>Clostridia</taxon>
        <taxon>Peptostreptococcales</taxon>
        <taxon>Peptostreptococcaceae</taxon>
        <taxon>Peptostreptococcus</taxon>
    </lineage>
</organism>
<dbReference type="RefSeq" id="WP_185624356.1">
    <property type="nucleotide sequence ID" value="NZ_JABGBW010000004.1"/>
</dbReference>
<dbReference type="Gene3D" id="3.30.420.40">
    <property type="match status" value="1"/>
</dbReference>
<dbReference type="Pfam" id="PF02541">
    <property type="entry name" value="Ppx-GppA"/>
    <property type="match status" value="1"/>
</dbReference>
<comment type="caution">
    <text evidence="3">The sequence shown here is derived from an EMBL/GenBank/DDBJ whole genome shotgun (WGS) entry which is preliminary data.</text>
</comment>
<protein>
    <submittedName>
        <fullName evidence="3">Ppx/GppA family phosphatase</fullName>
    </submittedName>
</protein>
<dbReference type="Gene3D" id="3.30.420.150">
    <property type="entry name" value="Exopolyphosphatase. Domain 2"/>
    <property type="match status" value="1"/>
</dbReference>
<dbReference type="InterPro" id="IPR043129">
    <property type="entry name" value="ATPase_NBD"/>
</dbReference>
<feature type="domain" description="Ppx/GppA phosphatase N-terminal" evidence="2">
    <location>
        <begin position="26"/>
        <end position="303"/>
    </location>
</feature>
<dbReference type="SUPFAM" id="SSF53067">
    <property type="entry name" value="Actin-like ATPase domain"/>
    <property type="match status" value="2"/>
</dbReference>
<evidence type="ECO:0000313" key="4">
    <source>
        <dbReference type="Proteomes" id="UP000713904"/>
    </source>
</evidence>
<accession>A0ABR6TLP4</accession>
<proteinExistence type="inferred from homology"/>